<comment type="caution">
    <text evidence="2">The sequence shown here is derived from an EMBL/GenBank/DDBJ whole genome shotgun (WGS) entry which is preliminary data.</text>
</comment>
<dbReference type="Gene3D" id="3.40.190.120">
    <property type="entry name" value="Osmoprotection protein (prox), domain 2"/>
    <property type="match status" value="1"/>
</dbReference>
<proteinExistence type="predicted"/>
<dbReference type="AlphaFoldDB" id="A0A852VZ63"/>
<dbReference type="InterPro" id="IPR006311">
    <property type="entry name" value="TAT_signal"/>
</dbReference>
<feature type="domain" description="ABC-type glycine betaine transport system substrate-binding" evidence="1">
    <location>
        <begin position="61"/>
        <end position="330"/>
    </location>
</feature>
<dbReference type="EMBL" id="JACCAE010000001">
    <property type="protein sequence ID" value="NYF98761.1"/>
    <property type="molecule type" value="Genomic_DNA"/>
</dbReference>
<keyword evidence="3" id="KW-1185">Reference proteome</keyword>
<accession>A0A852VZ63</accession>
<dbReference type="PROSITE" id="PS51318">
    <property type="entry name" value="TAT"/>
    <property type="match status" value="1"/>
</dbReference>
<evidence type="ECO:0000313" key="3">
    <source>
        <dbReference type="Proteomes" id="UP000554054"/>
    </source>
</evidence>
<evidence type="ECO:0000313" key="2">
    <source>
        <dbReference type="EMBL" id="NYF98761.1"/>
    </source>
</evidence>
<dbReference type="Pfam" id="PF04069">
    <property type="entry name" value="OpuAC"/>
    <property type="match status" value="1"/>
</dbReference>
<evidence type="ECO:0000259" key="1">
    <source>
        <dbReference type="Pfam" id="PF04069"/>
    </source>
</evidence>
<dbReference type="PROSITE" id="PS51257">
    <property type="entry name" value="PROKAR_LIPOPROTEIN"/>
    <property type="match status" value="1"/>
</dbReference>
<dbReference type="GO" id="GO:0022857">
    <property type="term" value="F:transmembrane transporter activity"/>
    <property type="evidence" value="ECO:0007669"/>
    <property type="project" value="InterPro"/>
</dbReference>
<name>A0A852VZ63_9MICO</name>
<protein>
    <submittedName>
        <fullName evidence="2">Osmoprotectant transport system substrate-binding protein</fullName>
    </submittedName>
</protein>
<reference evidence="2 3" key="1">
    <citation type="submission" date="2020-07" db="EMBL/GenBank/DDBJ databases">
        <title>Sequencing the genomes of 1000 actinobacteria strains.</title>
        <authorList>
            <person name="Klenk H.-P."/>
        </authorList>
    </citation>
    <scope>NUCLEOTIDE SEQUENCE [LARGE SCALE GENOMIC DNA]</scope>
    <source>
        <strain evidence="2 3">DSM 26154</strain>
    </source>
</reference>
<dbReference type="RefSeq" id="WP_185991533.1">
    <property type="nucleotide sequence ID" value="NZ_JACCAE010000001.1"/>
</dbReference>
<dbReference type="Gene3D" id="3.40.190.10">
    <property type="entry name" value="Periplasmic binding protein-like II"/>
    <property type="match status" value="1"/>
</dbReference>
<dbReference type="Proteomes" id="UP000554054">
    <property type="component" value="Unassembled WGS sequence"/>
</dbReference>
<organism evidence="2 3">
    <name type="scientific">Janibacter cremeus</name>
    <dbReference type="NCBI Taxonomy" id="1285192"/>
    <lineage>
        <taxon>Bacteria</taxon>
        <taxon>Bacillati</taxon>
        <taxon>Actinomycetota</taxon>
        <taxon>Actinomycetes</taxon>
        <taxon>Micrococcales</taxon>
        <taxon>Intrasporangiaceae</taxon>
        <taxon>Janibacter</taxon>
    </lineage>
</organism>
<sequence length="337" mass="36144">MTPRPPRTPEPSRPTRRALLLTGAGILGLGLTGCGLGTSGGFVPSGQAAGPIADVDLSGAKIAVGSKEYTEQLILGKLAVILLSAAGADVTDLTNIPGSSSARQAMLEGQVQMQWEYTGTAWIAYMGESEPIPDEQKQYEAVRDRDLKDNDLVWLPPAPMNNTYGFAGPREKLEELGVTKLSDLGKVPKDELTFCVESEFNNRNDGFVPMLKTYGLTKGKDFPENNVKVLGQGAIYQATDDGLCTFGEVFTTDGRIKALDLLVLKDDKGYFPKYNVAPVLAKSVVDQFPQVADLFAPVTDKLTSDVMIDLNASVDVDGEDAADVAFAWLEDQGFITG</sequence>
<dbReference type="GO" id="GO:0043190">
    <property type="term" value="C:ATP-binding cassette (ABC) transporter complex"/>
    <property type="evidence" value="ECO:0007669"/>
    <property type="project" value="InterPro"/>
</dbReference>
<gene>
    <name evidence="2" type="ORF">BJY20_002153</name>
</gene>
<dbReference type="InterPro" id="IPR007210">
    <property type="entry name" value="ABC_Gly_betaine_transp_sub-bd"/>
</dbReference>
<dbReference type="SUPFAM" id="SSF53850">
    <property type="entry name" value="Periplasmic binding protein-like II"/>
    <property type="match status" value="1"/>
</dbReference>
<dbReference type="CDD" id="cd13611">
    <property type="entry name" value="PBP2_YehZ"/>
    <property type="match status" value="1"/>
</dbReference>